<dbReference type="EMBL" id="JBJKFK010003606">
    <property type="protein sequence ID" value="KAL3309727.1"/>
    <property type="molecule type" value="Genomic_DNA"/>
</dbReference>
<name>A0ABD2PS48_9PLAT</name>
<proteinExistence type="predicted"/>
<protein>
    <submittedName>
        <fullName evidence="1">Uncharacterized protein</fullName>
    </submittedName>
</protein>
<reference evidence="1 2" key="1">
    <citation type="submission" date="2024-11" db="EMBL/GenBank/DDBJ databases">
        <title>Adaptive evolution of stress response genes in parasites aligns with host niche diversity.</title>
        <authorList>
            <person name="Hahn C."/>
            <person name="Resl P."/>
        </authorList>
    </citation>
    <scope>NUCLEOTIDE SEQUENCE [LARGE SCALE GENOMIC DNA]</scope>
    <source>
        <strain evidence="1">EGGRZ-B1_66</strain>
        <tissue evidence="1">Body</tissue>
    </source>
</reference>
<feature type="non-terminal residue" evidence="1">
    <location>
        <position position="112"/>
    </location>
</feature>
<keyword evidence="2" id="KW-1185">Reference proteome</keyword>
<feature type="non-terminal residue" evidence="1">
    <location>
        <position position="1"/>
    </location>
</feature>
<evidence type="ECO:0000313" key="1">
    <source>
        <dbReference type="EMBL" id="KAL3309727.1"/>
    </source>
</evidence>
<sequence length="112" mass="12832">RQLSEDQKQALALGFRFSIKRDEHPKEDVMAEFEVRKRQLLGVVMPVSEAAEAEFNTRVASICYGFLRNPGDKESLEPRYKAAIRELMQDQSIRIVKPDKQGGVVIMDTTDY</sequence>
<organism evidence="1 2">
    <name type="scientific">Cichlidogyrus casuarinus</name>
    <dbReference type="NCBI Taxonomy" id="1844966"/>
    <lineage>
        <taxon>Eukaryota</taxon>
        <taxon>Metazoa</taxon>
        <taxon>Spiralia</taxon>
        <taxon>Lophotrochozoa</taxon>
        <taxon>Platyhelminthes</taxon>
        <taxon>Monogenea</taxon>
        <taxon>Monopisthocotylea</taxon>
        <taxon>Dactylogyridea</taxon>
        <taxon>Ancyrocephalidae</taxon>
        <taxon>Cichlidogyrus</taxon>
    </lineage>
</organism>
<gene>
    <name evidence="1" type="ORF">Ciccas_011724</name>
</gene>
<dbReference type="Proteomes" id="UP001626550">
    <property type="component" value="Unassembled WGS sequence"/>
</dbReference>
<comment type="caution">
    <text evidence="1">The sequence shown here is derived from an EMBL/GenBank/DDBJ whole genome shotgun (WGS) entry which is preliminary data.</text>
</comment>
<evidence type="ECO:0000313" key="2">
    <source>
        <dbReference type="Proteomes" id="UP001626550"/>
    </source>
</evidence>
<accession>A0ABD2PS48</accession>
<dbReference type="AlphaFoldDB" id="A0ABD2PS48"/>